<protein>
    <submittedName>
        <fullName evidence="1">Uncharacterized protein</fullName>
    </submittedName>
</protein>
<dbReference type="PANTHER" id="PTHR45913:SF10">
    <property type="entry name" value="DUF4371 DOMAIN-CONTAINING PROTEIN"/>
    <property type="match status" value="1"/>
</dbReference>
<gene>
    <name evidence="1" type="ORF">JOQ06_013296</name>
</gene>
<dbReference type="EMBL" id="JAPTMU010000004">
    <property type="protein sequence ID" value="KAJ4944756.1"/>
    <property type="molecule type" value="Genomic_DNA"/>
</dbReference>
<name>A0AAD6BIR3_9TELE</name>
<comment type="caution">
    <text evidence="1">The sequence shown here is derived from an EMBL/GenBank/DDBJ whole genome shotgun (WGS) entry which is preliminary data.</text>
</comment>
<dbReference type="AlphaFoldDB" id="A0AAD6BIR3"/>
<dbReference type="PANTHER" id="PTHR45913">
    <property type="entry name" value="EPM2A-INTERACTING PROTEIN 1"/>
    <property type="match status" value="1"/>
</dbReference>
<evidence type="ECO:0000313" key="2">
    <source>
        <dbReference type="Proteomes" id="UP001219934"/>
    </source>
</evidence>
<dbReference type="Proteomes" id="UP001219934">
    <property type="component" value="Unassembled WGS sequence"/>
</dbReference>
<organism evidence="1 2">
    <name type="scientific">Pogonophryne albipinna</name>
    <dbReference type="NCBI Taxonomy" id="1090488"/>
    <lineage>
        <taxon>Eukaryota</taxon>
        <taxon>Metazoa</taxon>
        <taxon>Chordata</taxon>
        <taxon>Craniata</taxon>
        <taxon>Vertebrata</taxon>
        <taxon>Euteleostomi</taxon>
        <taxon>Actinopterygii</taxon>
        <taxon>Neopterygii</taxon>
        <taxon>Teleostei</taxon>
        <taxon>Neoteleostei</taxon>
        <taxon>Acanthomorphata</taxon>
        <taxon>Eupercaria</taxon>
        <taxon>Perciformes</taxon>
        <taxon>Notothenioidei</taxon>
        <taxon>Pogonophryne</taxon>
    </lineage>
</organism>
<evidence type="ECO:0000313" key="1">
    <source>
        <dbReference type="EMBL" id="KAJ4944756.1"/>
    </source>
</evidence>
<accession>A0AAD6BIR3</accession>
<keyword evidence="2" id="KW-1185">Reference proteome</keyword>
<sequence length="171" mass="19536">MAKRKKDDDYRAFQAAWTEEFSFVERAGSARETAGKGHARSYSGECRRVSSNYVCEPSKEALCAQTCGQELGEVMSLVIRVVNFIVARALNNRQFKALLEEVGNHYPGLLLHSNVRWLSREKVLSRFAACLSEIRTFLEMKGVKHPELDNTDWLLQFHYLVDITGHLNQLN</sequence>
<proteinExistence type="predicted"/>
<reference evidence="1" key="1">
    <citation type="submission" date="2022-11" db="EMBL/GenBank/DDBJ databases">
        <title>Chromosome-level genome of Pogonophryne albipinna.</title>
        <authorList>
            <person name="Jo E."/>
        </authorList>
    </citation>
    <scope>NUCLEOTIDE SEQUENCE</scope>
    <source>
        <strain evidence="1">SGF0006</strain>
        <tissue evidence="1">Muscle</tissue>
    </source>
</reference>
<feature type="non-terminal residue" evidence="1">
    <location>
        <position position="1"/>
    </location>
</feature>